<keyword evidence="6" id="KW-1185">Reference proteome</keyword>
<evidence type="ECO:0000313" key="5">
    <source>
        <dbReference type="EMBL" id="SEG55795.1"/>
    </source>
</evidence>
<dbReference type="SUPFAM" id="SSF69593">
    <property type="entry name" value="Glycerol-3-phosphate (1)-acyltransferase"/>
    <property type="match status" value="1"/>
</dbReference>
<dbReference type="GO" id="GO:0003841">
    <property type="term" value="F:1-acylglycerol-3-phosphate O-acyltransferase activity"/>
    <property type="evidence" value="ECO:0007669"/>
    <property type="project" value="TreeGrafter"/>
</dbReference>
<proteinExistence type="predicted"/>
<dbReference type="PANTHER" id="PTHR10434">
    <property type="entry name" value="1-ACYL-SN-GLYCEROL-3-PHOSPHATE ACYLTRANSFERASE"/>
    <property type="match status" value="1"/>
</dbReference>
<accession>A0A1H6B5X4</accession>
<dbReference type="GO" id="GO:0006654">
    <property type="term" value="P:phosphatidic acid biosynthetic process"/>
    <property type="evidence" value="ECO:0007669"/>
    <property type="project" value="TreeGrafter"/>
</dbReference>
<dbReference type="InterPro" id="IPR045746">
    <property type="entry name" value="ACT14924-like_Acyltransf_dom"/>
</dbReference>
<name>A0A1H6B5X4_9SPHI</name>
<dbReference type="OrthoDB" id="1113830at2"/>
<feature type="domain" description="Phospholipid/glycerol acyltransferase" evidence="4">
    <location>
        <begin position="85"/>
        <end position="201"/>
    </location>
</feature>
<reference evidence="6" key="1">
    <citation type="submission" date="2016-10" db="EMBL/GenBank/DDBJ databases">
        <authorList>
            <person name="Varghese N."/>
            <person name="Submissions S."/>
        </authorList>
    </citation>
    <scope>NUCLEOTIDE SEQUENCE [LARGE SCALE GENOMIC DNA]</scope>
    <source>
        <strain evidence="6">DSM 22361</strain>
    </source>
</reference>
<comment type="pathway">
    <text evidence="1">Lipid metabolism.</text>
</comment>
<evidence type="ECO:0000259" key="4">
    <source>
        <dbReference type="SMART" id="SM00563"/>
    </source>
</evidence>
<evidence type="ECO:0000256" key="3">
    <source>
        <dbReference type="ARBA" id="ARBA00023315"/>
    </source>
</evidence>
<protein>
    <submittedName>
        <fullName evidence="5">Putative hemolysin</fullName>
    </submittedName>
</protein>
<dbReference type="EMBL" id="FNUT01000009">
    <property type="protein sequence ID" value="SEG55795.1"/>
    <property type="molecule type" value="Genomic_DNA"/>
</dbReference>
<evidence type="ECO:0000256" key="1">
    <source>
        <dbReference type="ARBA" id="ARBA00005189"/>
    </source>
</evidence>
<keyword evidence="2" id="KW-0808">Transferase</keyword>
<dbReference type="RefSeq" id="WP_103907072.1">
    <property type="nucleotide sequence ID" value="NZ_CP049246.1"/>
</dbReference>
<sequence>MDLLEKAKFIEIREVIRKKSPTLAKWIPSPLLSYLERTIHEDEINYIMRTYYDKMGLDFVDSLLQELGVNVHLEGAENIPLDESVIFASNHPLGGLDGVAFMHAIGKYRKDVKFLVNDILMNIRNLEPLFIPVNKVGSQSKSGIAAIENAYASDQALLVFPAGLVSRKINGKIVDLEWKKSFISKAKKYKKNIVPVYIEGRNSNFFYNLARFRNKIGFKANVEMLYLPDEMFSQRGKDITIRIGKKIPYTHFDVSKNERQWAEEVKKIVYAMADGKN</sequence>
<dbReference type="AlphaFoldDB" id="A0A1H6B5X4"/>
<organism evidence="5 6">
    <name type="scientific">Sphingobacterium lactis</name>
    <dbReference type="NCBI Taxonomy" id="797291"/>
    <lineage>
        <taxon>Bacteria</taxon>
        <taxon>Pseudomonadati</taxon>
        <taxon>Bacteroidota</taxon>
        <taxon>Sphingobacteriia</taxon>
        <taxon>Sphingobacteriales</taxon>
        <taxon>Sphingobacteriaceae</taxon>
        <taxon>Sphingobacterium</taxon>
    </lineage>
</organism>
<dbReference type="PANTHER" id="PTHR10434:SF11">
    <property type="entry name" value="1-ACYL-SN-GLYCEROL-3-PHOSPHATE ACYLTRANSFERASE"/>
    <property type="match status" value="1"/>
</dbReference>
<keyword evidence="3" id="KW-0012">Acyltransferase</keyword>
<gene>
    <name evidence="5" type="ORF">SAMN05421877_109171</name>
</gene>
<evidence type="ECO:0000313" key="6">
    <source>
        <dbReference type="Proteomes" id="UP000236731"/>
    </source>
</evidence>
<dbReference type="Proteomes" id="UP000236731">
    <property type="component" value="Unassembled WGS sequence"/>
</dbReference>
<evidence type="ECO:0000256" key="2">
    <source>
        <dbReference type="ARBA" id="ARBA00022679"/>
    </source>
</evidence>
<dbReference type="SMART" id="SM00563">
    <property type="entry name" value="PlsC"/>
    <property type="match status" value="1"/>
</dbReference>
<dbReference type="Pfam" id="PF19576">
    <property type="entry name" value="Acyltransf_2"/>
    <property type="match status" value="1"/>
</dbReference>
<dbReference type="InterPro" id="IPR002123">
    <property type="entry name" value="Plipid/glycerol_acylTrfase"/>
</dbReference>